<sequence>MPTGTVKWFNSAKGYGFITPEDGGEDVFVHISAVQYIGLSTLKEGQWLEYEVEINRKTRKPQAINLRN</sequence>
<dbReference type="GO" id="GO:0003677">
    <property type="term" value="F:DNA binding"/>
    <property type="evidence" value="ECO:0007669"/>
    <property type="project" value="UniProtKB-KW"/>
</dbReference>
<name>A0A255YWA2_9PROT</name>
<keyword evidence="10" id="KW-1185">Reference proteome</keyword>
<dbReference type="PANTHER" id="PTHR46565:SF20">
    <property type="entry name" value="COLD SHOCK DOMAIN-CONTAINING PROTEIN 4"/>
    <property type="match status" value="1"/>
</dbReference>
<evidence type="ECO:0000259" key="8">
    <source>
        <dbReference type="PROSITE" id="PS51857"/>
    </source>
</evidence>
<proteinExistence type="predicted"/>
<dbReference type="InterPro" id="IPR011129">
    <property type="entry name" value="CSD"/>
</dbReference>
<keyword evidence="5" id="KW-0010">Activator</keyword>
<dbReference type="SMART" id="SM00357">
    <property type="entry name" value="CSP"/>
    <property type="match status" value="1"/>
</dbReference>
<comment type="caution">
    <text evidence="9">The sequence shown here is derived from an EMBL/GenBank/DDBJ whole genome shotgun (WGS) entry which is preliminary data.</text>
</comment>
<dbReference type="Proteomes" id="UP000216998">
    <property type="component" value="Unassembled WGS sequence"/>
</dbReference>
<evidence type="ECO:0000256" key="6">
    <source>
        <dbReference type="ARBA" id="ARBA00023163"/>
    </source>
</evidence>
<feature type="domain" description="CSD" evidence="8">
    <location>
        <begin position="1"/>
        <end position="68"/>
    </location>
</feature>
<dbReference type="OrthoDB" id="9801074at2"/>
<evidence type="ECO:0000256" key="4">
    <source>
        <dbReference type="ARBA" id="ARBA00023125"/>
    </source>
</evidence>
<dbReference type="PROSITE" id="PS51857">
    <property type="entry name" value="CSD_2"/>
    <property type="match status" value="1"/>
</dbReference>
<dbReference type="InterPro" id="IPR002059">
    <property type="entry name" value="CSP_DNA-bd"/>
</dbReference>
<dbReference type="SUPFAM" id="SSF50249">
    <property type="entry name" value="Nucleic acid-binding proteins"/>
    <property type="match status" value="1"/>
</dbReference>
<dbReference type="PRINTS" id="PR00050">
    <property type="entry name" value="COLDSHOCK"/>
</dbReference>
<dbReference type="InterPro" id="IPR012340">
    <property type="entry name" value="NA-bd_OB-fold"/>
</dbReference>
<organism evidence="9 10">
    <name type="scientific">Niveispirillum lacus</name>
    <dbReference type="NCBI Taxonomy" id="1981099"/>
    <lineage>
        <taxon>Bacteria</taxon>
        <taxon>Pseudomonadati</taxon>
        <taxon>Pseudomonadota</taxon>
        <taxon>Alphaproteobacteria</taxon>
        <taxon>Rhodospirillales</taxon>
        <taxon>Azospirillaceae</taxon>
        <taxon>Niveispirillum</taxon>
    </lineage>
</organism>
<keyword evidence="6" id="KW-0804">Transcription</keyword>
<dbReference type="Pfam" id="PF00313">
    <property type="entry name" value="CSD"/>
    <property type="match status" value="1"/>
</dbReference>
<evidence type="ECO:0000256" key="3">
    <source>
        <dbReference type="ARBA" id="ARBA00023015"/>
    </source>
</evidence>
<dbReference type="PANTHER" id="PTHR46565">
    <property type="entry name" value="COLD SHOCK DOMAIN PROTEIN 2"/>
    <property type="match status" value="1"/>
</dbReference>
<dbReference type="AlphaFoldDB" id="A0A255YWA2"/>
<evidence type="ECO:0000313" key="10">
    <source>
        <dbReference type="Proteomes" id="UP000216998"/>
    </source>
</evidence>
<dbReference type="RefSeq" id="WP_094458001.1">
    <property type="nucleotide sequence ID" value="NZ_NOXU01000031.1"/>
</dbReference>
<reference evidence="9 10" key="1">
    <citation type="submission" date="2017-07" db="EMBL/GenBank/DDBJ databases">
        <title>Niveispirillum cyanobacteriorum sp. nov., isolated from cyanobacterial aggregates in a eutrophic lake.</title>
        <authorList>
            <person name="Cai H."/>
        </authorList>
    </citation>
    <scope>NUCLEOTIDE SEQUENCE [LARGE SCALE GENOMIC DNA]</scope>
    <source>
        <strain evidence="10">TH1-14</strain>
    </source>
</reference>
<gene>
    <name evidence="9" type="ORF">CHU95_18870</name>
</gene>
<evidence type="ECO:0000313" key="9">
    <source>
        <dbReference type="EMBL" id="OYQ32964.1"/>
    </source>
</evidence>
<evidence type="ECO:0000256" key="1">
    <source>
        <dbReference type="ARBA" id="ARBA00004496"/>
    </source>
</evidence>
<keyword evidence="2" id="KW-0963">Cytoplasm</keyword>
<protein>
    <submittedName>
        <fullName evidence="9">Cold-shock protein</fullName>
    </submittedName>
</protein>
<dbReference type="Gene3D" id="2.40.50.140">
    <property type="entry name" value="Nucleic acid-binding proteins"/>
    <property type="match status" value="1"/>
</dbReference>
<keyword evidence="3" id="KW-0805">Transcription regulation</keyword>
<dbReference type="InterPro" id="IPR012156">
    <property type="entry name" value="Cold_shock_CspA"/>
</dbReference>
<accession>A0A255YWA2</accession>
<dbReference type="CDD" id="cd04458">
    <property type="entry name" value="CSP_CDS"/>
    <property type="match status" value="1"/>
</dbReference>
<evidence type="ECO:0000256" key="5">
    <source>
        <dbReference type="ARBA" id="ARBA00023159"/>
    </source>
</evidence>
<dbReference type="PIRSF" id="PIRSF002599">
    <property type="entry name" value="Cold_shock_A"/>
    <property type="match status" value="1"/>
</dbReference>
<dbReference type="PROSITE" id="PS00352">
    <property type="entry name" value="CSD_1"/>
    <property type="match status" value="1"/>
</dbReference>
<evidence type="ECO:0000256" key="2">
    <source>
        <dbReference type="ARBA" id="ARBA00022490"/>
    </source>
</evidence>
<comment type="subcellular location">
    <subcellularLocation>
        <location evidence="1 7">Cytoplasm</location>
    </subcellularLocation>
</comment>
<evidence type="ECO:0000256" key="7">
    <source>
        <dbReference type="RuleBase" id="RU000408"/>
    </source>
</evidence>
<keyword evidence="4" id="KW-0238">DNA-binding</keyword>
<dbReference type="EMBL" id="NOXU01000031">
    <property type="protein sequence ID" value="OYQ32964.1"/>
    <property type="molecule type" value="Genomic_DNA"/>
</dbReference>
<dbReference type="GO" id="GO:0005829">
    <property type="term" value="C:cytosol"/>
    <property type="evidence" value="ECO:0007669"/>
    <property type="project" value="UniProtKB-ARBA"/>
</dbReference>
<dbReference type="InterPro" id="IPR019844">
    <property type="entry name" value="CSD_CS"/>
</dbReference>